<proteinExistence type="predicted"/>
<gene>
    <name evidence="2" type="ORF">AK812_SmicGene22981</name>
</gene>
<comment type="caution">
    <text evidence="2">The sequence shown here is derived from an EMBL/GenBank/DDBJ whole genome shotgun (WGS) entry which is preliminary data.</text>
</comment>
<feature type="compositionally biased region" description="Acidic residues" evidence="1">
    <location>
        <begin position="424"/>
        <end position="449"/>
    </location>
</feature>
<feature type="compositionally biased region" description="Acidic residues" evidence="1">
    <location>
        <begin position="466"/>
        <end position="476"/>
    </location>
</feature>
<accession>A0A1Q9DIB2</accession>
<reference evidence="2 3" key="1">
    <citation type="submission" date="2016-02" db="EMBL/GenBank/DDBJ databases">
        <title>Genome analysis of coral dinoflagellate symbionts highlights evolutionary adaptations to a symbiotic lifestyle.</title>
        <authorList>
            <person name="Aranda M."/>
            <person name="Li Y."/>
            <person name="Liew Y.J."/>
            <person name="Baumgarten S."/>
            <person name="Simakov O."/>
            <person name="Wilson M."/>
            <person name="Piel J."/>
            <person name="Ashoor H."/>
            <person name="Bougouffa S."/>
            <person name="Bajic V.B."/>
            <person name="Ryu T."/>
            <person name="Ravasi T."/>
            <person name="Bayer T."/>
            <person name="Micklem G."/>
            <person name="Kim H."/>
            <person name="Bhak J."/>
            <person name="Lajeunesse T.C."/>
            <person name="Voolstra C.R."/>
        </authorList>
    </citation>
    <scope>NUCLEOTIDE SEQUENCE [LARGE SCALE GENOMIC DNA]</scope>
    <source>
        <strain evidence="2 3">CCMP2467</strain>
    </source>
</reference>
<feature type="compositionally biased region" description="Acidic residues" evidence="1">
    <location>
        <begin position="72"/>
        <end position="97"/>
    </location>
</feature>
<evidence type="ECO:0000313" key="3">
    <source>
        <dbReference type="Proteomes" id="UP000186817"/>
    </source>
</evidence>
<dbReference type="EMBL" id="LSRX01000521">
    <property type="protein sequence ID" value="OLP94942.1"/>
    <property type="molecule type" value="Genomic_DNA"/>
</dbReference>
<feature type="region of interest" description="Disordered" evidence="1">
    <location>
        <begin position="400"/>
        <end position="476"/>
    </location>
</feature>
<dbReference type="AlphaFoldDB" id="A0A1Q9DIB2"/>
<organism evidence="2 3">
    <name type="scientific">Symbiodinium microadriaticum</name>
    <name type="common">Dinoflagellate</name>
    <name type="synonym">Zooxanthella microadriatica</name>
    <dbReference type="NCBI Taxonomy" id="2951"/>
    <lineage>
        <taxon>Eukaryota</taxon>
        <taxon>Sar</taxon>
        <taxon>Alveolata</taxon>
        <taxon>Dinophyceae</taxon>
        <taxon>Suessiales</taxon>
        <taxon>Symbiodiniaceae</taxon>
        <taxon>Symbiodinium</taxon>
    </lineage>
</organism>
<dbReference type="Proteomes" id="UP000186817">
    <property type="component" value="Unassembled WGS sequence"/>
</dbReference>
<feature type="compositionally biased region" description="Basic and acidic residues" evidence="1">
    <location>
        <begin position="98"/>
        <end position="107"/>
    </location>
</feature>
<protein>
    <submittedName>
        <fullName evidence="2">Uncharacterized protein</fullName>
    </submittedName>
</protein>
<dbReference type="OrthoDB" id="434317at2759"/>
<feature type="region of interest" description="Disordered" evidence="1">
    <location>
        <begin position="155"/>
        <end position="249"/>
    </location>
</feature>
<keyword evidence="3" id="KW-1185">Reference proteome</keyword>
<evidence type="ECO:0000256" key="1">
    <source>
        <dbReference type="SAM" id="MobiDB-lite"/>
    </source>
</evidence>
<evidence type="ECO:0000313" key="2">
    <source>
        <dbReference type="EMBL" id="OLP94942.1"/>
    </source>
</evidence>
<name>A0A1Q9DIB2_SYMMI</name>
<feature type="region of interest" description="Disordered" evidence="1">
    <location>
        <begin position="66"/>
        <end position="125"/>
    </location>
</feature>
<sequence length="836" mass="92181">MKAKSSWLRWEDSSEEKVEDFYSNMSWDIGSGRIYKALVKLIRHLRESLPPPGRKLKGICKTIAEKKKAEAEAGEEEHECQDEGEQGEEEEPDDDECLDVKEIKAGKDAGGSPVRRLPKKTATSAEDVLYLGTAKSQEQRELDDIMEKIRLLEIARSDETQPVDIRLVESPPSTSERDPDLPMVDPLMQKQLRSKKKDSLAPGKPKKNPKPKAKDEGSSANPTKAMKVSGKAKGKQPAGADAASSKKDLRNRKQGCPAVVVPQCAEHVVVVLQKKESLQMGKIFKGKPKRAPVLTTIFTIVSYMPLDYTEEYEALEMHGGEANVTSTMKKNGISVASITWGPDSLDFMSQGFPLALALMLAQAMRLTWTVEATQWLCRDLQHDVPERPLQAEDEEELLRDTTISDGAPISEVPFGLGSSLPNMDSDESAGGDDDDVSADEDEERDDDNDEVKQPKLGKTRSKEMLQQEEPDEDIEGIPDLLDEILHIQGRAKKKAKSLQKHVEEIIVKHDELADFKSSYDCSEKIDSAMTVLAGVKAATATESPGPEQVSHEMAAELAHAITTEVNSCFGEEATLKLPSVGILRRMSKAFTTGHAAAGTRKAIAEASDAKLHVALPVALLDIGLVSKHPAILFSSYVETLEALGKLDVLHANADLGRFWETMQPLRSGHPIYSLPREDWDHVIPVYLIADEGRSLRHSAVMVLACEPLLGNGCEVQDESTATDPFKMNFTGNTYRTRQLYSVLHKTAYLRSEEPLLRLVEHWASDLATLVDFELVGSAKTGVVPSLAFLYEELKQFAAEKDLYLHMTGLTKKIVGMSTSAEYPSGILAFQSILAMR</sequence>